<evidence type="ECO:0000256" key="1">
    <source>
        <dbReference type="SAM" id="MobiDB-lite"/>
    </source>
</evidence>
<dbReference type="InterPro" id="IPR000801">
    <property type="entry name" value="Esterase-like"/>
</dbReference>
<dbReference type="InterPro" id="IPR029058">
    <property type="entry name" value="AB_hydrolase_fold"/>
</dbReference>
<dbReference type="EMBL" id="FODD01000033">
    <property type="protein sequence ID" value="SEO62869.1"/>
    <property type="molecule type" value="Genomic_DNA"/>
</dbReference>
<dbReference type="Proteomes" id="UP000181951">
    <property type="component" value="Unassembled WGS sequence"/>
</dbReference>
<dbReference type="PANTHER" id="PTHR48098">
    <property type="entry name" value="ENTEROCHELIN ESTERASE-RELATED"/>
    <property type="match status" value="1"/>
</dbReference>
<accession>A0A1H8R8E2</accession>
<gene>
    <name evidence="2" type="ORF">SAMN05216267_103359</name>
</gene>
<evidence type="ECO:0000313" key="2">
    <source>
        <dbReference type="EMBL" id="SEO62869.1"/>
    </source>
</evidence>
<dbReference type="OrthoDB" id="4527292at2"/>
<keyword evidence="3" id="KW-1185">Reference proteome</keyword>
<dbReference type="AlphaFoldDB" id="A0A1H8R8E2"/>
<dbReference type="Pfam" id="PF00756">
    <property type="entry name" value="Esterase"/>
    <property type="match status" value="1"/>
</dbReference>
<dbReference type="InterPro" id="IPR050583">
    <property type="entry name" value="Mycobacterial_A85_antigen"/>
</dbReference>
<protein>
    <submittedName>
        <fullName evidence="2">Enterochelin esterase</fullName>
    </submittedName>
</protein>
<proteinExistence type="predicted"/>
<dbReference type="Gene3D" id="3.40.50.1820">
    <property type="entry name" value="alpha/beta hydrolase"/>
    <property type="match status" value="1"/>
</dbReference>
<reference evidence="2 3" key="1">
    <citation type="submission" date="2016-10" db="EMBL/GenBank/DDBJ databases">
        <authorList>
            <person name="de Groot N.N."/>
        </authorList>
    </citation>
    <scope>NUCLEOTIDE SEQUENCE [LARGE SCALE GENOMIC DNA]</scope>
    <source>
        <strain evidence="2 3">CGMCC 4.2026</strain>
    </source>
</reference>
<feature type="region of interest" description="Disordered" evidence="1">
    <location>
        <begin position="1"/>
        <end position="25"/>
    </location>
</feature>
<name>A0A1H8R8E2_9ACTN</name>
<dbReference type="RefSeq" id="WP_075017809.1">
    <property type="nucleotide sequence ID" value="NZ_FODD01000033.1"/>
</dbReference>
<organism evidence="2 3">
    <name type="scientific">Actinacidiphila rubida</name>
    <dbReference type="NCBI Taxonomy" id="310780"/>
    <lineage>
        <taxon>Bacteria</taxon>
        <taxon>Bacillati</taxon>
        <taxon>Actinomycetota</taxon>
        <taxon>Actinomycetes</taxon>
        <taxon>Kitasatosporales</taxon>
        <taxon>Streptomycetaceae</taxon>
        <taxon>Actinacidiphila</taxon>
    </lineage>
</organism>
<sequence>MSAPQGRRVSFTHESKSLLDNPLGDPHHRTVEVLLPPGHHPGERLPVLYWLPGFGATASLTTRGIVFGAPVAQQMWAAMARGSAPRALVAVPDCATAFGGSQYINSPACGRYSDYLAEVVTEVDQRFRTRPEPAWRAVGGKSSGGYGALIAGMRGDLFGAVVAHTPDAGFEHAYLPLLPGVLDTLRQAGGVTAFLARRRTGPHDGPFMVAMSLVAMGMCYTPHAPTAPADALPCDPATGVFRPEVWQEWLRHDPVHLVAGALERLRALRLLYLDTGQRDEYHMHWGVRALHATLARHGVAHEYQEHDGGHQGIEHRFLTSLSLLARAWHTERDDGP</sequence>
<dbReference type="STRING" id="310780.SAMN05216267_103359"/>
<dbReference type="SUPFAM" id="SSF53474">
    <property type="entry name" value="alpha/beta-Hydrolases"/>
    <property type="match status" value="1"/>
</dbReference>
<evidence type="ECO:0000313" key="3">
    <source>
        <dbReference type="Proteomes" id="UP000181951"/>
    </source>
</evidence>